<evidence type="ECO:0000313" key="2">
    <source>
        <dbReference type="Proteomes" id="UP000529446"/>
    </source>
</evidence>
<reference evidence="1 2" key="1">
    <citation type="submission" date="2020-03" db="EMBL/GenBank/DDBJ databases">
        <title>Soil Listeria distribution.</title>
        <authorList>
            <person name="Liao J."/>
            <person name="Wiedmann M."/>
        </authorList>
    </citation>
    <scope>NUCLEOTIDE SEQUENCE [LARGE SCALE GENOMIC DNA]</scope>
    <source>
        <strain evidence="1 2">FSL L7-0360</strain>
    </source>
</reference>
<dbReference type="EMBL" id="JAARXI010000001">
    <property type="protein sequence ID" value="MBC2115152.1"/>
    <property type="molecule type" value="Genomic_DNA"/>
</dbReference>
<name>A0A7X0YIM4_9LIST</name>
<dbReference type="AlphaFoldDB" id="A0A7X0YIM4"/>
<proteinExistence type="predicted"/>
<dbReference type="RefSeq" id="WP_185588748.1">
    <property type="nucleotide sequence ID" value="NZ_JAARYK010000002.1"/>
</dbReference>
<organism evidence="1 2">
    <name type="scientific">Listeria booriae</name>
    <dbReference type="NCBI Taxonomy" id="1552123"/>
    <lineage>
        <taxon>Bacteria</taxon>
        <taxon>Bacillati</taxon>
        <taxon>Bacillota</taxon>
        <taxon>Bacilli</taxon>
        <taxon>Bacillales</taxon>
        <taxon>Listeriaceae</taxon>
        <taxon>Listeria</taxon>
    </lineage>
</organism>
<comment type="caution">
    <text evidence="1">The sequence shown here is derived from an EMBL/GenBank/DDBJ whole genome shotgun (WGS) entry which is preliminary data.</text>
</comment>
<dbReference type="Proteomes" id="UP000529446">
    <property type="component" value="Unassembled WGS sequence"/>
</dbReference>
<protein>
    <submittedName>
        <fullName evidence="1">Uncharacterized protein</fullName>
    </submittedName>
</protein>
<gene>
    <name evidence="1" type="ORF">HCB06_00835</name>
</gene>
<accession>A0A7X0YIM4</accession>
<sequence>MNPFGLTTYLFERVSDGKRVAVPQDWQLFDNESAFDAAKVARKHVDALFKEDEAVS</sequence>
<evidence type="ECO:0000313" key="1">
    <source>
        <dbReference type="EMBL" id="MBC2115152.1"/>
    </source>
</evidence>